<dbReference type="InParanoid" id="A0A2K1ZTL9"/>
<dbReference type="SUPFAM" id="SSF52058">
    <property type="entry name" value="L domain-like"/>
    <property type="match status" value="1"/>
</dbReference>
<protein>
    <recommendedName>
        <fullName evidence="6">Leucine-rich repeat-containing N-terminal plant-type domain-containing protein</fullName>
    </recommendedName>
</protein>
<evidence type="ECO:0000313" key="4">
    <source>
        <dbReference type="EMBL" id="PNT28629.1"/>
    </source>
</evidence>
<accession>A0A2K1ZTL9</accession>
<dbReference type="AlphaFoldDB" id="A0A2K1ZTL9"/>
<dbReference type="InterPro" id="IPR001611">
    <property type="entry name" value="Leu-rich_rpt"/>
</dbReference>
<sequence length="259" mass="29292">MQIGRNAALNVKLHRQGFVLGNLKLNVKEMFCTIQWMAHDMMEKEIAPFFAKLPLLNTLHLSSNNLKGIVPNLPINLRRLSMSHNVLSGHISPASVFEHLTVLDLSDHRLSNPIPQEVLTLPMVVRLNIPTNKFTEMEVIPYPSADLQHRVLDAHANRLHGHPPISLVNVARLSSIDLSHNQFSGRIPVEYGPKPGSSWKSLFLEDNFLTGNPPPQFIDRTVAACNSLARNCLRCPLNIRFCREQWPGLECVEHHDHRT</sequence>
<evidence type="ECO:0000256" key="3">
    <source>
        <dbReference type="ARBA" id="ARBA00023170"/>
    </source>
</evidence>
<dbReference type="Gene3D" id="3.80.10.10">
    <property type="entry name" value="Ribonuclease Inhibitor"/>
    <property type="match status" value="1"/>
</dbReference>
<dbReference type="InterPro" id="IPR051716">
    <property type="entry name" value="Plant_RL_S/T_kinase"/>
</dbReference>
<evidence type="ECO:0000256" key="1">
    <source>
        <dbReference type="ARBA" id="ARBA00004479"/>
    </source>
</evidence>
<reference evidence="4 5" key="1">
    <citation type="journal article" date="2006" name="Science">
        <title>The genome of black cottonwood, Populus trichocarpa (Torr. &amp; Gray).</title>
        <authorList>
            <person name="Tuskan G.A."/>
            <person name="Difazio S."/>
            <person name="Jansson S."/>
            <person name="Bohlmann J."/>
            <person name="Grigoriev I."/>
            <person name="Hellsten U."/>
            <person name="Putnam N."/>
            <person name="Ralph S."/>
            <person name="Rombauts S."/>
            <person name="Salamov A."/>
            <person name="Schein J."/>
            <person name="Sterck L."/>
            <person name="Aerts A."/>
            <person name="Bhalerao R.R."/>
            <person name="Bhalerao R.P."/>
            <person name="Blaudez D."/>
            <person name="Boerjan W."/>
            <person name="Brun A."/>
            <person name="Brunner A."/>
            <person name="Busov V."/>
            <person name="Campbell M."/>
            <person name="Carlson J."/>
            <person name="Chalot M."/>
            <person name="Chapman J."/>
            <person name="Chen G.L."/>
            <person name="Cooper D."/>
            <person name="Coutinho P.M."/>
            <person name="Couturier J."/>
            <person name="Covert S."/>
            <person name="Cronk Q."/>
            <person name="Cunningham R."/>
            <person name="Davis J."/>
            <person name="Degroeve S."/>
            <person name="Dejardin A."/>
            <person name="Depamphilis C."/>
            <person name="Detter J."/>
            <person name="Dirks B."/>
            <person name="Dubchak I."/>
            <person name="Duplessis S."/>
            <person name="Ehlting J."/>
            <person name="Ellis B."/>
            <person name="Gendler K."/>
            <person name="Goodstein D."/>
            <person name="Gribskov M."/>
            <person name="Grimwood J."/>
            <person name="Groover A."/>
            <person name="Gunter L."/>
            <person name="Hamberger B."/>
            <person name="Heinze B."/>
            <person name="Helariutta Y."/>
            <person name="Henrissat B."/>
            <person name="Holligan D."/>
            <person name="Holt R."/>
            <person name="Huang W."/>
            <person name="Islam-Faridi N."/>
            <person name="Jones S."/>
            <person name="Jones-Rhoades M."/>
            <person name="Jorgensen R."/>
            <person name="Joshi C."/>
            <person name="Kangasjarvi J."/>
            <person name="Karlsson J."/>
            <person name="Kelleher C."/>
            <person name="Kirkpatrick R."/>
            <person name="Kirst M."/>
            <person name="Kohler A."/>
            <person name="Kalluri U."/>
            <person name="Larimer F."/>
            <person name="Leebens-Mack J."/>
            <person name="Leple J.C."/>
            <person name="Locascio P."/>
            <person name="Lou Y."/>
            <person name="Lucas S."/>
            <person name="Martin F."/>
            <person name="Montanini B."/>
            <person name="Napoli C."/>
            <person name="Nelson D.R."/>
            <person name="Nelson C."/>
            <person name="Nieminen K."/>
            <person name="Nilsson O."/>
            <person name="Pereda V."/>
            <person name="Peter G."/>
            <person name="Philippe R."/>
            <person name="Pilate G."/>
            <person name="Poliakov A."/>
            <person name="Razumovskaya J."/>
            <person name="Richardson P."/>
            <person name="Rinaldi C."/>
            <person name="Ritland K."/>
            <person name="Rouze P."/>
            <person name="Ryaboy D."/>
            <person name="Schmutz J."/>
            <person name="Schrader J."/>
            <person name="Segerman B."/>
            <person name="Shin H."/>
            <person name="Siddiqui A."/>
            <person name="Sterky F."/>
            <person name="Terry A."/>
            <person name="Tsai C.J."/>
            <person name="Uberbacher E."/>
            <person name="Unneberg P."/>
            <person name="Vahala J."/>
            <person name="Wall K."/>
            <person name="Wessler S."/>
            <person name="Yang G."/>
            <person name="Yin T."/>
            <person name="Douglas C."/>
            <person name="Marra M."/>
            <person name="Sandberg G."/>
            <person name="Van de Peer Y."/>
            <person name="Rokhsar D."/>
        </authorList>
    </citation>
    <scope>NUCLEOTIDE SEQUENCE [LARGE SCALE GENOMIC DNA]</scope>
    <source>
        <strain evidence="5">cv. Nisqually</strain>
    </source>
</reference>
<proteinExistence type="predicted"/>
<evidence type="ECO:0000313" key="5">
    <source>
        <dbReference type="Proteomes" id="UP000006729"/>
    </source>
</evidence>
<comment type="subcellular location">
    <subcellularLocation>
        <location evidence="1">Membrane</location>
        <topology evidence="1">Single-pass type I membrane protein</topology>
    </subcellularLocation>
</comment>
<dbReference type="GO" id="GO:0016020">
    <property type="term" value="C:membrane"/>
    <property type="evidence" value="ECO:0007669"/>
    <property type="project" value="UniProtKB-SubCell"/>
</dbReference>
<organism evidence="4 5">
    <name type="scientific">Populus trichocarpa</name>
    <name type="common">Western balsam poplar</name>
    <name type="synonym">Populus balsamifera subsp. trichocarpa</name>
    <dbReference type="NCBI Taxonomy" id="3694"/>
    <lineage>
        <taxon>Eukaryota</taxon>
        <taxon>Viridiplantae</taxon>
        <taxon>Streptophyta</taxon>
        <taxon>Embryophyta</taxon>
        <taxon>Tracheophyta</taxon>
        <taxon>Spermatophyta</taxon>
        <taxon>Magnoliopsida</taxon>
        <taxon>eudicotyledons</taxon>
        <taxon>Gunneridae</taxon>
        <taxon>Pentapetalae</taxon>
        <taxon>rosids</taxon>
        <taxon>fabids</taxon>
        <taxon>Malpighiales</taxon>
        <taxon>Salicaceae</taxon>
        <taxon>Saliceae</taxon>
        <taxon>Populus</taxon>
    </lineage>
</organism>
<keyword evidence="5" id="KW-1185">Reference proteome</keyword>
<dbReference type="Proteomes" id="UP000006729">
    <property type="component" value="Chromosome 7"/>
</dbReference>
<dbReference type="PANTHER" id="PTHR48053:SF71">
    <property type="entry name" value="LEUCINE RICH REPEAT FAMILY PROTEIN, EXPRESSED"/>
    <property type="match status" value="1"/>
</dbReference>
<dbReference type="PANTHER" id="PTHR48053">
    <property type="entry name" value="LEUCINE RICH REPEAT FAMILY PROTEIN, EXPRESSED"/>
    <property type="match status" value="1"/>
</dbReference>
<keyword evidence="3" id="KW-0675">Receptor</keyword>
<dbReference type="Pfam" id="PF00560">
    <property type="entry name" value="LRR_1"/>
    <property type="match status" value="2"/>
</dbReference>
<dbReference type="InterPro" id="IPR032675">
    <property type="entry name" value="LRR_dom_sf"/>
</dbReference>
<gene>
    <name evidence="4" type="ORF">POPTR_007G130000</name>
</gene>
<keyword evidence="2" id="KW-0732">Signal</keyword>
<evidence type="ECO:0000256" key="2">
    <source>
        <dbReference type="ARBA" id="ARBA00022729"/>
    </source>
</evidence>
<dbReference type="STRING" id="3694.A0A2K1ZTL9"/>
<evidence type="ECO:0008006" key="6">
    <source>
        <dbReference type="Google" id="ProtNLM"/>
    </source>
</evidence>
<name>A0A2K1ZTL9_POPTR</name>
<dbReference type="EMBL" id="CM009296">
    <property type="protein sequence ID" value="PNT28629.1"/>
    <property type="molecule type" value="Genomic_DNA"/>
</dbReference>